<dbReference type="Gene3D" id="3.30.200.20">
    <property type="entry name" value="Phosphorylase Kinase, domain 1"/>
    <property type="match status" value="1"/>
</dbReference>
<sequence length="400" mass="45478">MTGTCFGDLGGVRSCWGYKVKLVRNQEEIKDDTLLKNVRLFTWKELQKATDNFNSSSLIGKGGFTSYYKGTLEDGTEVAVLSHRKGGVNQKRDSDFTSFINVMSRIRHRNVVELIGCCIEGDHMIFVYEFLGYDRLDQLLVSKSEAIDWPTRASICIGIARGLDYLQEGASRRLVHRDINPDNIFLDSNFNPKIAGFRIAQLFDDDESQYSGVISGSYVYTDPEYLVTGRCTEKVDVYSFGIILLEVISGRRVHEFQRDGRRVHKFQRDGSGVTLVDWILELRKTDMIREIVDPALSDFPEDEMIRFIDVALSCVQFSSKLRPNTSEVLLMLLGGYDFSKKVLRNLEQSWQSGYHDEVGSLSHDKISSTPVPRRKQDFLVADTTTRRIPSQPATESISRT</sequence>
<name>A0A9R0IAE6_SPIOL</name>
<evidence type="ECO:0000259" key="6">
    <source>
        <dbReference type="PROSITE" id="PS50011"/>
    </source>
</evidence>
<keyword evidence="1" id="KW-0808">Transferase</keyword>
<dbReference type="Gene3D" id="1.10.510.10">
    <property type="entry name" value="Transferase(Phosphotransferase) domain 1"/>
    <property type="match status" value="1"/>
</dbReference>
<dbReference type="RefSeq" id="XP_021845557.2">
    <property type="nucleotide sequence ID" value="XM_021989865.2"/>
</dbReference>
<evidence type="ECO:0000256" key="4">
    <source>
        <dbReference type="ARBA" id="ARBA00022840"/>
    </source>
</evidence>
<dbReference type="GO" id="GO:0043531">
    <property type="term" value="F:ADP binding"/>
    <property type="evidence" value="ECO:0007669"/>
    <property type="project" value="InterPro"/>
</dbReference>
<keyword evidence="2" id="KW-0547">Nucleotide-binding</keyword>
<proteinExistence type="predicted"/>
<dbReference type="InterPro" id="IPR052059">
    <property type="entry name" value="CR_Ser/Thr_kinase"/>
</dbReference>
<dbReference type="InterPro" id="IPR011009">
    <property type="entry name" value="Kinase-like_dom_sf"/>
</dbReference>
<accession>A0A9R0IAE6</accession>
<evidence type="ECO:0000256" key="3">
    <source>
        <dbReference type="ARBA" id="ARBA00022777"/>
    </source>
</evidence>
<dbReference type="GO" id="GO:0005524">
    <property type="term" value="F:ATP binding"/>
    <property type="evidence" value="ECO:0007669"/>
    <property type="project" value="InterPro"/>
</dbReference>
<dbReference type="GeneID" id="110785423"/>
<dbReference type="GO" id="GO:0004674">
    <property type="term" value="F:protein serine/threonine kinase activity"/>
    <property type="evidence" value="ECO:0007669"/>
    <property type="project" value="UniProtKB-EC"/>
</dbReference>
<evidence type="ECO:0000256" key="2">
    <source>
        <dbReference type="ARBA" id="ARBA00022741"/>
    </source>
</evidence>
<feature type="compositionally biased region" description="Polar residues" evidence="5">
    <location>
        <begin position="382"/>
        <end position="400"/>
    </location>
</feature>
<keyword evidence="3 8" id="KW-0418">Kinase</keyword>
<dbReference type="InterPro" id="IPR000719">
    <property type="entry name" value="Prot_kinase_dom"/>
</dbReference>
<dbReference type="GO" id="GO:0016020">
    <property type="term" value="C:membrane"/>
    <property type="evidence" value="ECO:0007669"/>
    <property type="project" value="UniProtKB-SubCell"/>
</dbReference>
<protein>
    <submittedName>
        <fullName evidence="8">Serine/threonine-protein kinase</fullName>
    </submittedName>
</protein>
<dbReference type="KEGG" id="soe:110785423"/>
<dbReference type="SUPFAM" id="SSF56112">
    <property type="entry name" value="Protein kinase-like (PK-like)"/>
    <property type="match status" value="1"/>
</dbReference>
<reference evidence="7" key="1">
    <citation type="journal article" date="2021" name="Nat. Commun.">
        <title>Genomic analyses provide insights into spinach domestication and the genetic basis of agronomic traits.</title>
        <authorList>
            <person name="Cai X."/>
            <person name="Sun X."/>
            <person name="Xu C."/>
            <person name="Sun H."/>
            <person name="Wang X."/>
            <person name="Ge C."/>
            <person name="Zhang Z."/>
            <person name="Wang Q."/>
            <person name="Fei Z."/>
            <person name="Jiao C."/>
            <person name="Wang Q."/>
        </authorList>
    </citation>
    <scope>NUCLEOTIDE SEQUENCE [LARGE SCALE GENOMIC DNA]</scope>
    <source>
        <strain evidence="7">cv. Varoflay</strain>
    </source>
</reference>
<dbReference type="PROSITE" id="PS50011">
    <property type="entry name" value="PROTEIN_KINASE_DOM"/>
    <property type="match status" value="1"/>
</dbReference>
<gene>
    <name evidence="8" type="primary">LOC110785423</name>
</gene>
<evidence type="ECO:0000313" key="8">
    <source>
        <dbReference type="RefSeq" id="XP_021845557.2"/>
    </source>
</evidence>
<reference evidence="8" key="2">
    <citation type="submission" date="2025-08" db="UniProtKB">
        <authorList>
            <consortium name="RefSeq"/>
        </authorList>
    </citation>
    <scope>IDENTIFICATION</scope>
    <source>
        <tissue evidence="8">Leaf</tissue>
    </source>
</reference>
<organism evidence="7 8">
    <name type="scientific">Spinacia oleracea</name>
    <name type="common">Spinach</name>
    <dbReference type="NCBI Taxonomy" id="3562"/>
    <lineage>
        <taxon>Eukaryota</taxon>
        <taxon>Viridiplantae</taxon>
        <taxon>Streptophyta</taxon>
        <taxon>Embryophyta</taxon>
        <taxon>Tracheophyta</taxon>
        <taxon>Spermatophyta</taxon>
        <taxon>Magnoliopsida</taxon>
        <taxon>eudicotyledons</taxon>
        <taxon>Gunneridae</taxon>
        <taxon>Pentapetalae</taxon>
        <taxon>Caryophyllales</taxon>
        <taxon>Chenopodiaceae</taxon>
        <taxon>Chenopodioideae</taxon>
        <taxon>Anserineae</taxon>
        <taxon>Spinacia</taxon>
    </lineage>
</organism>
<feature type="domain" description="Protein kinase" evidence="6">
    <location>
        <begin position="53"/>
        <end position="339"/>
    </location>
</feature>
<dbReference type="PANTHER" id="PTHR47973">
    <property type="entry name" value="CYSTEINE-RICH RECEPTOR-LIKE PROTEIN KINASE 3"/>
    <property type="match status" value="1"/>
</dbReference>
<feature type="region of interest" description="Disordered" evidence="5">
    <location>
        <begin position="361"/>
        <end position="400"/>
    </location>
</feature>
<evidence type="ECO:0000256" key="1">
    <source>
        <dbReference type="ARBA" id="ARBA00022679"/>
    </source>
</evidence>
<keyword evidence="7" id="KW-1185">Reference proteome</keyword>
<dbReference type="Proteomes" id="UP000813463">
    <property type="component" value="Chromosome 3"/>
</dbReference>
<keyword evidence="4" id="KW-0067">ATP-binding</keyword>
<dbReference type="GO" id="GO:0006952">
    <property type="term" value="P:defense response"/>
    <property type="evidence" value="ECO:0007669"/>
    <property type="project" value="UniProtKB-KW"/>
</dbReference>
<evidence type="ECO:0000313" key="7">
    <source>
        <dbReference type="Proteomes" id="UP000813463"/>
    </source>
</evidence>
<dbReference type="InterPro" id="IPR001245">
    <property type="entry name" value="Ser-Thr/Tyr_kinase_cat_dom"/>
</dbReference>
<dbReference type="Pfam" id="PF07714">
    <property type="entry name" value="PK_Tyr_Ser-Thr"/>
    <property type="match status" value="1"/>
</dbReference>
<evidence type="ECO:0000256" key="5">
    <source>
        <dbReference type="SAM" id="MobiDB-lite"/>
    </source>
</evidence>